<reference evidence="2 3" key="1">
    <citation type="submission" date="2019-05" db="EMBL/GenBank/DDBJ databases">
        <title>Another draft genome of Portunus trituberculatus and its Hox gene families provides insights of decapod evolution.</title>
        <authorList>
            <person name="Jeong J.-H."/>
            <person name="Song I."/>
            <person name="Kim S."/>
            <person name="Choi T."/>
            <person name="Kim D."/>
            <person name="Ryu S."/>
            <person name="Kim W."/>
        </authorList>
    </citation>
    <scope>NUCLEOTIDE SEQUENCE [LARGE SCALE GENOMIC DNA]</scope>
    <source>
        <tissue evidence="2">Muscle</tissue>
    </source>
</reference>
<gene>
    <name evidence="2" type="ORF">E2C01_057000</name>
</gene>
<feature type="region of interest" description="Disordered" evidence="1">
    <location>
        <begin position="303"/>
        <end position="327"/>
    </location>
</feature>
<feature type="compositionally biased region" description="Pro residues" evidence="1">
    <location>
        <begin position="316"/>
        <end position="325"/>
    </location>
</feature>
<evidence type="ECO:0000256" key="1">
    <source>
        <dbReference type="SAM" id="MobiDB-lite"/>
    </source>
</evidence>
<accession>A0A5B7GSC2</accession>
<feature type="region of interest" description="Disordered" evidence="1">
    <location>
        <begin position="267"/>
        <end position="286"/>
    </location>
</feature>
<feature type="region of interest" description="Disordered" evidence="1">
    <location>
        <begin position="19"/>
        <end position="38"/>
    </location>
</feature>
<comment type="caution">
    <text evidence="2">The sequence shown here is derived from an EMBL/GenBank/DDBJ whole genome shotgun (WGS) entry which is preliminary data.</text>
</comment>
<proteinExistence type="predicted"/>
<dbReference type="OrthoDB" id="6376548at2759"/>
<protein>
    <submittedName>
        <fullName evidence="2">Uncharacterized protein</fullName>
    </submittedName>
</protein>
<name>A0A5B7GSC2_PORTR</name>
<dbReference type="AlphaFoldDB" id="A0A5B7GSC2"/>
<organism evidence="2 3">
    <name type="scientific">Portunus trituberculatus</name>
    <name type="common">Swimming crab</name>
    <name type="synonym">Neptunus trituberculatus</name>
    <dbReference type="NCBI Taxonomy" id="210409"/>
    <lineage>
        <taxon>Eukaryota</taxon>
        <taxon>Metazoa</taxon>
        <taxon>Ecdysozoa</taxon>
        <taxon>Arthropoda</taxon>
        <taxon>Crustacea</taxon>
        <taxon>Multicrustacea</taxon>
        <taxon>Malacostraca</taxon>
        <taxon>Eumalacostraca</taxon>
        <taxon>Eucarida</taxon>
        <taxon>Decapoda</taxon>
        <taxon>Pleocyemata</taxon>
        <taxon>Brachyura</taxon>
        <taxon>Eubrachyura</taxon>
        <taxon>Portunoidea</taxon>
        <taxon>Portunidae</taxon>
        <taxon>Portuninae</taxon>
        <taxon>Portunus</taxon>
    </lineage>
</organism>
<dbReference type="EMBL" id="VSRR010020196">
    <property type="protein sequence ID" value="MPC62910.1"/>
    <property type="molecule type" value="Genomic_DNA"/>
</dbReference>
<evidence type="ECO:0000313" key="2">
    <source>
        <dbReference type="EMBL" id="MPC62910.1"/>
    </source>
</evidence>
<sequence length="431" mass="47818">MECTGIGTASVLEDDLALSEDDVSPDPVPAVNHWPALPHSEPLQHAEQPYATPAPTLPVHGSPFASFRSSPSLPAFALRDTYVKLSFPGDQSTTFKLRRLSEITKAFNLQRDAAEVKMASVKSRFVYISRQRLDILERVKAGEFLSLPLVPHDSLERPRKFPQFILTRYPVDVDHRLAERYPGVYSARRFIQDGSPIDRIVVVWNLPDPPPSTIAFEFLPLLPPCEVRRLHDDRPWCFRCWGIDHISRYCSVSPKCAWCAAAHDSRKCPASSSTSEPSPPPDTSRWKCPRCLQPGDNVWHGCARRRVPPRDSTPATPLPPAPATLPPQDLALRKSITSLQARCAALEERFASMDAKLASLVAAQAATDARLSNLVETQQAVVSSVSQVAERMGALTSRFDKLCELLPCFDQSSACTSSTTRSPSPKRRVRH</sequence>
<dbReference type="Proteomes" id="UP000324222">
    <property type="component" value="Unassembled WGS sequence"/>
</dbReference>
<evidence type="ECO:0000313" key="3">
    <source>
        <dbReference type="Proteomes" id="UP000324222"/>
    </source>
</evidence>
<keyword evidence="3" id="KW-1185">Reference proteome</keyword>